<dbReference type="InterPro" id="IPR001766">
    <property type="entry name" value="Fork_head_dom"/>
</dbReference>
<sequence>THLAKIAVALQGAPEKMLTFTQLMDQLAPLPSANRRSFENNIRVCLSTNKCFVKVPVVPESLDSRRNHWKLDSRQITPKMVRRHFKGLLQLFPELASKVETQTGSRGPEGPGSLKGPQAAAGGVQKRSEVKFSGPFSIESLLKRD</sequence>
<evidence type="ECO:0000259" key="4">
    <source>
        <dbReference type="PROSITE" id="PS50039"/>
    </source>
</evidence>
<name>H3C175_TETNG</name>
<accession>H3C175</accession>
<dbReference type="InterPro" id="IPR036390">
    <property type="entry name" value="WH_DNA-bd_sf"/>
</dbReference>
<dbReference type="SUPFAM" id="SSF46785">
    <property type="entry name" value="Winged helix' DNA-binding domain"/>
    <property type="match status" value="1"/>
</dbReference>
<dbReference type="PROSITE" id="PS50039">
    <property type="entry name" value="FORK_HEAD_3"/>
    <property type="match status" value="1"/>
</dbReference>
<organism evidence="5 6">
    <name type="scientific">Tetraodon nigroviridis</name>
    <name type="common">Spotted green pufferfish</name>
    <name type="synonym">Chelonodon nigroviridis</name>
    <dbReference type="NCBI Taxonomy" id="99883"/>
    <lineage>
        <taxon>Eukaryota</taxon>
        <taxon>Metazoa</taxon>
        <taxon>Chordata</taxon>
        <taxon>Craniata</taxon>
        <taxon>Vertebrata</taxon>
        <taxon>Euteleostomi</taxon>
        <taxon>Actinopterygii</taxon>
        <taxon>Neopterygii</taxon>
        <taxon>Teleostei</taxon>
        <taxon>Neoteleostei</taxon>
        <taxon>Acanthomorphata</taxon>
        <taxon>Eupercaria</taxon>
        <taxon>Tetraodontiformes</taxon>
        <taxon>Tetradontoidea</taxon>
        <taxon>Tetraodontidae</taxon>
        <taxon>Tetraodon</taxon>
    </lineage>
</organism>
<protein>
    <recommendedName>
        <fullName evidence="4">Fork-head domain-containing protein</fullName>
    </recommendedName>
</protein>
<evidence type="ECO:0000256" key="2">
    <source>
        <dbReference type="PROSITE-ProRule" id="PRU00089"/>
    </source>
</evidence>
<dbReference type="InterPro" id="IPR036388">
    <property type="entry name" value="WH-like_DNA-bd_sf"/>
</dbReference>
<feature type="region of interest" description="Disordered" evidence="3">
    <location>
        <begin position="99"/>
        <end position="128"/>
    </location>
</feature>
<dbReference type="OMA" id="RRNHWKL"/>
<evidence type="ECO:0000313" key="5">
    <source>
        <dbReference type="Ensembl" id="ENSTNIP00000001991.1"/>
    </source>
</evidence>
<dbReference type="Pfam" id="PF00250">
    <property type="entry name" value="Forkhead"/>
    <property type="match status" value="1"/>
</dbReference>
<keyword evidence="1 2" id="KW-0238">DNA-binding</keyword>
<dbReference type="AlphaFoldDB" id="H3C175"/>
<dbReference type="HOGENOM" id="CLU_1791399_0_0_1"/>
<feature type="domain" description="Fork-head" evidence="4">
    <location>
        <begin position="1"/>
        <end position="72"/>
    </location>
</feature>
<dbReference type="Gene3D" id="1.10.10.10">
    <property type="entry name" value="Winged helix-like DNA-binding domain superfamily/Winged helix DNA-binding domain"/>
    <property type="match status" value="1"/>
</dbReference>
<dbReference type="GO" id="GO:0003700">
    <property type="term" value="F:DNA-binding transcription factor activity"/>
    <property type="evidence" value="ECO:0007669"/>
    <property type="project" value="InterPro"/>
</dbReference>
<proteinExistence type="predicted"/>
<reference evidence="6" key="1">
    <citation type="journal article" date="2004" name="Nature">
        <title>Genome duplication in the teleost fish Tetraodon nigroviridis reveals the early vertebrate proto-karyotype.</title>
        <authorList>
            <person name="Jaillon O."/>
            <person name="Aury J.-M."/>
            <person name="Brunet F."/>
            <person name="Petit J.-L."/>
            <person name="Stange-Thomann N."/>
            <person name="Mauceli E."/>
            <person name="Bouneau L."/>
            <person name="Fischer C."/>
            <person name="Ozouf-Costaz C."/>
            <person name="Bernot A."/>
            <person name="Nicaud S."/>
            <person name="Jaffe D."/>
            <person name="Fisher S."/>
            <person name="Lutfalla G."/>
            <person name="Dossat C."/>
            <person name="Segurens B."/>
            <person name="Dasilva C."/>
            <person name="Salanoubat M."/>
            <person name="Levy M."/>
            <person name="Boudet N."/>
            <person name="Castellano S."/>
            <person name="Anthouard V."/>
            <person name="Jubin C."/>
            <person name="Castelli V."/>
            <person name="Katinka M."/>
            <person name="Vacherie B."/>
            <person name="Biemont C."/>
            <person name="Skalli Z."/>
            <person name="Cattolico L."/>
            <person name="Poulain J."/>
            <person name="De Berardinis V."/>
            <person name="Cruaud C."/>
            <person name="Duprat S."/>
            <person name="Brottier P."/>
            <person name="Coutanceau J.-P."/>
            <person name="Gouzy J."/>
            <person name="Parra G."/>
            <person name="Lardier G."/>
            <person name="Chapple C."/>
            <person name="McKernan K.J."/>
            <person name="McEwan P."/>
            <person name="Bosak S."/>
            <person name="Kellis M."/>
            <person name="Volff J.-N."/>
            <person name="Guigo R."/>
            <person name="Zody M.C."/>
            <person name="Mesirov J."/>
            <person name="Lindblad-Toh K."/>
            <person name="Birren B."/>
            <person name="Nusbaum C."/>
            <person name="Kahn D."/>
            <person name="Robinson-Rechavi M."/>
            <person name="Laudet V."/>
            <person name="Schachter V."/>
            <person name="Quetier F."/>
            <person name="Saurin W."/>
            <person name="Scarpelli C."/>
            <person name="Wincker P."/>
            <person name="Lander E.S."/>
            <person name="Weissenbach J."/>
            <person name="Roest Crollius H."/>
        </authorList>
    </citation>
    <scope>NUCLEOTIDE SEQUENCE [LARGE SCALE GENOMIC DNA]</scope>
</reference>
<dbReference type="GO" id="GO:0043565">
    <property type="term" value="F:sequence-specific DNA binding"/>
    <property type="evidence" value="ECO:0007669"/>
    <property type="project" value="InterPro"/>
</dbReference>
<dbReference type="GO" id="GO:0005634">
    <property type="term" value="C:nucleus"/>
    <property type="evidence" value="ECO:0007669"/>
    <property type="project" value="UniProtKB-SubCell"/>
</dbReference>
<dbReference type="InParanoid" id="H3C175"/>
<dbReference type="Proteomes" id="UP000007303">
    <property type="component" value="Unassembled WGS sequence"/>
</dbReference>
<comment type="subcellular location">
    <subcellularLocation>
        <location evidence="2">Nucleus</location>
    </subcellularLocation>
</comment>
<keyword evidence="2" id="KW-0539">Nucleus</keyword>
<evidence type="ECO:0000256" key="1">
    <source>
        <dbReference type="ARBA" id="ARBA00023125"/>
    </source>
</evidence>
<dbReference type="FunCoup" id="H3C175">
    <property type="interactions" value="30"/>
</dbReference>
<dbReference type="GeneTree" id="ENSGT00910000145033"/>
<evidence type="ECO:0000313" key="6">
    <source>
        <dbReference type="Proteomes" id="UP000007303"/>
    </source>
</evidence>
<reference evidence="5" key="3">
    <citation type="submission" date="2025-09" db="UniProtKB">
        <authorList>
            <consortium name="Ensembl"/>
        </authorList>
    </citation>
    <scope>IDENTIFICATION</scope>
</reference>
<reference evidence="5" key="2">
    <citation type="submission" date="2025-08" db="UniProtKB">
        <authorList>
            <consortium name="Ensembl"/>
        </authorList>
    </citation>
    <scope>IDENTIFICATION</scope>
</reference>
<dbReference type="Ensembl" id="ENSTNIT00000002330.1">
    <property type="protein sequence ID" value="ENSTNIP00000001991.1"/>
    <property type="gene ID" value="ENSTNIG00000000715.1"/>
</dbReference>
<keyword evidence="6" id="KW-1185">Reference proteome</keyword>
<dbReference type="SMART" id="SM00339">
    <property type="entry name" value="FH"/>
    <property type="match status" value="1"/>
</dbReference>
<evidence type="ECO:0000256" key="3">
    <source>
        <dbReference type="SAM" id="MobiDB-lite"/>
    </source>
</evidence>
<feature type="DNA-binding region" description="Fork-head" evidence="2">
    <location>
        <begin position="1"/>
        <end position="72"/>
    </location>
</feature>